<dbReference type="AlphaFoldDB" id="A0A3B0ZSY4"/>
<name>A0A3B0ZSY4_9ZZZZ</name>
<dbReference type="EMBL" id="UOFO01000023">
    <property type="protein sequence ID" value="VAW83736.1"/>
    <property type="molecule type" value="Genomic_DNA"/>
</dbReference>
<sequence length="153" mass="17650">MPRRPRPKHIGLLLQKKSSAAHGLIQHSIKLQHLEQLVQNSLPKNLSPHCKMANYRDNRLVLHVDSAIWSSKLRFHIPTMEYELKEHHEFSQLKQITIKTKPNYNRHEPAVLQKASMTKNTADLLNNLADYVTNESLAAALRKLSRHGRGKML</sequence>
<proteinExistence type="predicted"/>
<evidence type="ECO:0008006" key="2">
    <source>
        <dbReference type="Google" id="ProtNLM"/>
    </source>
</evidence>
<accession>A0A3B0ZSY4</accession>
<dbReference type="InterPro" id="IPR007922">
    <property type="entry name" value="DciA-like"/>
</dbReference>
<protein>
    <recommendedName>
        <fullName evidence="2">Zn-ribbon-containing, possibly RNA-binding protein and truncated derivatives</fullName>
    </recommendedName>
</protein>
<organism evidence="1">
    <name type="scientific">hydrothermal vent metagenome</name>
    <dbReference type="NCBI Taxonomy" id="652676"/>
    <lineage>
        <taxon>unclassified sequences</taxon>
        <taxon>metagenomes</taxon>
        <taxon>ecological metagenomes</taxon>
    </lineage>
</organism>
<dbReference type="Pfam" id="PF05258">
    <property type="entry name" value="DciA"/>
    <property type="match status" value="1"/>
</dbReference>
<gene>
    <name evidence="1" type="ORF">MNBD_GAMMA16-2341</name>
</gene>
<reference evidence="1" key="1">
    <citation type="submission" date="2018-06" db="EMBL/GenBank/DDBJ databases">
        <authorList>
            <person name="Zhirakovskaya E."/>
        </authorList>
    </citation>
    <scope>NUCLEOTIDE SEQUENCE</scope>
</reference>
<evidence type="ECO:0000313" key="1">
    <source>
        <dbReference type="EMBL" id="VAW83736.1"/>
    </source>
</evidence>